<feature type="transmembrane region" description="Helical" evidence="1">
    <location>
        <begin position="20"/>
        <end position="40"/>
    </location>
</feature>
<gene>
    <name evidence="2" type="ORF">MNB_SV-14-1884</name>
</gene>
<name>A0A1W1CJ69_9ZZZZ</name>
<evidence type="ECO:0000313" key="2">
    <source>
        <dbReference type="EMBL" id="SFV65721.1"/>
    </source>
</evidence>
<sequence>MEYLFDIGFLGTHAPYYMDIIIVYLFSLPILMTFSILLASHKKYTLHRFTQSILFLLTIFVLFSLNYGIYIFGEKKIFYLLIIEIFFSILLLIMWLSVLLFAVEDRRRRGLPGLYTQSHKKSGKRVFTIMLMTVFSSIYLYRMVYSA</sequence>
<feature type="transmembrane region" description="Helical" evidence="1">
    <location>
        <begin position="52"/>
        <end position="72"/>
    </location>
</feature>
<proteinExistence type="predicted"/>
<dbReference type="AlphaFoldDB" id="A0A1W1CJ69"/>
<keyword evidence="1" id="KW-1133">Transmembrane helix</keyword>
<organism evidence="2">
    <name type="scientific">hydrothermal vent metagenome</name>
    <dbReference type="NCBI Taxonomy" id="652676"/>
    <lineage>
        <taxon>unclassified sequences</taxon>
        <taxon>metagenomes</taxon>
        <taxon>ecological metagenomes</taxon>
    </lineage>
</organism>
<keyword evidence="1" id="KW-0812">Transmembrane</keyword>
<reference evidence="2" key="1">
    <citation type="submission" date="2016-10" db="EMBL/GenBank/DDBJ databases">
        <authorList>
            <person name="de Groot N.N."/>
        </authorList>
    </citation>
    <scope>NUCLEOTIDE SEQUENCE</scope>
</reference>
<evidence type="ECO:0008006" key="3">
    <source>
        <dbReference type="Google" id="ProtNLM"/>
    </source>
</evidence>
<feature type="transmembrane region" description="Helical" evidence="1">
    <location>
        <begin position="124"/>
        <end position="141"/>
    </location>
</feature>
<protein>
    <recommendedName>
        <fullName evidence="3">DUF420 domain-containing protein</fullName>
    </recommendedName>
</protein>
<feature type="transmembrane region" description="Helical" evidence="1">
    <location>
        <begin position="78"/>
        <end position="103"/>
    </location>
</feature>
<dbReference type="EMBL" id="FPHN01000192">
    <property type="protein sequence ID" value="SFV65721.1"/>
    <property type="molecule type" value="Genomic_DNA"/>
</dbReference>
<accession>A0A1W1CJ69</accession>
<evidence type="ECO:0000256" key="1">
    <source>
        <dbReference type="SAM" id="Phobius"/>
    </source>
</evidence>
<dbReference type="InterPro" id="IPR007352">
    <property type="entry name" value="DUF420"/>
</dbReference>
<dbReference type="Pfam" id="PF04238">
    <property type="entry name" value="DUF420"/>
    <property type="match status" value="1"/>
</dbReference>
<keyword evidence="1" id="KW-0472">Membrane</keyword>